<evidence type="ECO:0000256" key="4">
    <source>
        <dbReference type="HAMAP-Rule" id="MF_02071"/>
    </source>
</evidence>
<dbReference type="InterPro" id="IPR034718">
    <property type="entry name" value="RlpA"/>
</dbReference>
<dbReference type="NCBIfam" id="TIGR00413">
    <property type="entry name" value="rlpA"/>
    <property type="match status" value="1"/>
</dbReference>
<comment type="function">
    <text evidence="4">Lytic transglycosylase with a strong preference for naked glycan strands that lack stem peptides.</text>
</comment>
<accession>A0ABV7ZW42</accession>
<evidence type="ECO:0000256" key="3">
    <source>
        <dbReference type="ARBA" id="ARBA00023316"/>
    </source>
</evidence>
<keyword evidence="2 4" id="KW-0456">Lyase</keyword>
<dbReference type="EMBL" id="JBHRYR010000002">
    <property type="protein sequence ID" value="MFC3852425.1"/>
    <property type="molecule type" value="Genomic_DNA"/>
</dbReference>
<evidence type="ECO:0000256" key="1">
    <source>
        <dbReference type="ARBA" id="ARBA00022729"/>
    </source>
</evidence>
<dbReference type="InterPro" id="IPR012997">
    <property type="entry name" value="RplA"/>
</dbReference>
<dbReference type="PROSITE" id="PS51724">
    <property type="entry name" value="SPOR"/>
    <property type="match status" value="1"/>
</dbReference>
<comment type="subcellular location">
    <subcellularLocation>
        <location evidence="4">Cell membrane</location>
        <topology evidence="4">Lipid-anchor</topology>
    </subcellularLocation>
</comment>
<dbReference type="SUPFAM" id="SSF50685">
    <property type="entry name" value="Barwin-like endoglucanases"/>
    <property type="match status" value="1"/>
</dbReference>
<dbReference type="PANTHER" id="PTHR34183">
    <property type="entry name" value="ENDOLYTIC PEPTIDOGLYCAN TRANSGLYCOSYLASE RLPA"/>
    <property type="match status" value="1"/>
</dbReference>
<dbReference type="Pfam" id="PF03330">
    <property type="entry name" value="DPBB_1"/>
    <property type="match status" value="1"/>
</dbReference>
<keyword evidence="4" id="KW-0472">Membrane</keyword>
<keyword evidence="4" id="KW-0564">Palmitate</keyword>
<dbReference type="HAMAP" id="MF_02071">
    <property type="entry name" value="RlpA"/>
    <property type="match status" value="1"/>
</dbReference>
<organism evidence="7 8">
    <name type="scientific">Saccharospirillum mangrovi</name>
    <dbReference type="NCBI Taxonomy" id="2161747"/>
    <lineage>
        <taxon>Bacteria</taxon>
        <taxon>Pseudomonadati</taxon>
        <taxon>Pseudomonadota</taxon>
        <taxon>Gammaproteobacteria</taxon>
        <taxon>Oceanospirillales</taxon>
        <taxon>Saccharospirillaceae</taxon>
        <taxon>Saccharospirillum</taxon>
    </lineage>
</organism>
<evidence type="ECO:0000313" key="7">
    <source>
        <dbReference type="EMBL" id="MFC3852425.1"/>
    </source>
</evidence>
<keyword evidence="1" id="KW-0732">Signal</keyword>
<dbReference type="InterPro" id="IPR007730">
    <property type="entry name" value="SPOR-like_dom"/>
</dbReference>
<dbReference type="InterPro" id="IPR009009">
    <property type="entry name" value="RlpA-like_DPBB"/>
</dbReference>
<sequence>MRALAWGISSITAFLLVGCAGQYSSIDQQYRQPTQTQRIGGDTAGGRYSIAQDRRPSRTLTEADVPDVVPVYEPPSRGGNSDYTIGGVRYRVMPSAEGYREEGEASWYGEKFHGHTTSNGEIYDMYQLSAAHTRLPLPTYVRVTNLANGRQTIVRVNDRGPFHGDRIIDLSYAAAVRLGFADQGVARVRVEALARSEHASVQENPGRYWLQFGAFQQERGATALSRQIQAELGQNARVEQESGVFRVRMGPLTMAQAEQLQRDWQSKGNDKPLLFQR</sequence>
<feature type="domain" description="SPOR" evidence="6">
    <location>
        <begin position="202"/>
        <end position="277"/>
    </location>
</feature>
<dbReference type="Gene3D" id="3.30.70.1070">
    <property type="entry name" value="Sporulation related repeat"/>
    <property type="match status" value="1"/>
</dbReference>
<evidence type="ECO:0000313" key="8">
    <source>
        <dbReference type="Proteomes" id="UP001595617"/>
    </source>
</evidence>
<keyword evidence="3 4" id="KW-0961">Cell wall biogenesis/degradation</keyword>
<dbReference type="Proteomes" id="UP001595617">
    <property type="component" value="Unassembled WGS sequence"/>
</dbReference>
<keyword evidence="8" id="KW-1185">Reference proteome</keyword>
<name>A0ABV7ZW42_9GAMM</name>
<evidence type="ECO:0000256" key="5">
    <source>
        <dbReference type="RuleBase" id="RU003495"/>
    </source>
</evidence>
<dbReference type="Pfam" id="PF05036">
    <property type="entry name" value="SPOR"/>
    <property type="match status" value="1"/>
</dbReference>
<dbReference type="CDD" id="cd22268">
    <property type="entry name" value="DPBB_RlpA-like"/>
    <property type="match status" value="1"/>
</dbReference>
<dbReference type="Gene3D" id="2.40.40.10">
    <property type="entry name" value="RlpA-like domain"/>
    <property type="match status" value="1"/>
</dbReference>
<proteinExistence type="inferred from homology"/>
<gene>
    <name evidence="4" type="primary">rlpA</name>
    <name evidence="7" type="ORF">ACFOOG_06220</name>
</gene>
<comment type="similarity">
    <text evidence="4 5">Belongs to the RlpA family.</text>
</comment>
<dbReference type="InterPro" id="IPR036680">
    <property type="entry name" value="SPOR-like_sf"/>
</dbReference>
<evidence type="ECO:0000259" key="6">
    <source>
        <dbReference type="PROSITE" id="PS51724"/>
    </source>
</evidence>
<reference evidence="8" key="1">
    <citation type="journal article" date="2019" name="Int. J. Syst. Evol. Microbiol.">
        <title>The Global Catalogue of Microorganisms (GCM) 10K type strain sequencing project: providing services to taxonomists for standard genome sequencing and annotation.</title>
        <authorList>
            <consortium name="The Broad Institute Genomics Platform"/>
            <consortium name="The Broad Institute Genome Sequencing Center for Infectious Disease"/>
            <person name="Wu L."/>
            <person name="Ma J."/>
        </authorList>
    </citation>
    <scope>NUCLEOTIDE SEQUENCE [LARGE SCALE GENOMIC DNA]</scope>
    <source>
        <strain evidence="8">IBRC 10765</strain>
    </source>
</reference>
<dbReference type="SUPFAM" id="SSF110997">
    <property type="entry name" value="Sporulation related repeat"/>
    <property type="match status" value="1"/>
</dbReference>
<dbReference type="EC" id="4.2.2.-" evidence="4"/>
<dbReference type="RefSeq" id="WP_380694541.1">
    <property type="nucleotide sequence ID" value="NZ_JBHRYR010000002.1"/>
</dbReference>
<protein>
    <recommendedName>
        <fullName evidence="4">Endolytic peptidoglycan transglycosylase RlpA</fullName>
        <ecNumber evidence="4">4.2.2.-</ecNumber>
    </recommendedName>
</protein>
<dbReference type="PANTHER" id="PTHR34183:SF1">
    <property type="entry name" value="ENDOLYTIC PEPTIDOGLYCAN TRANSGLYCOSYLASE RLPA"/>
    <property type="match status" value="1"/>
</dbReference>
<comment type="caution">
    <text evidence="7">The sequence shown here is derived from an EMBL/GenBank/DDBJ whole genome shotgun (WGS) entry which is preliminary data.</text>
</comment>
<keyword evidence="4" id="KW-1003">Cell membrane</keyword>
<dbReference type="PROSITE" id="PS51257">
    <property type="entry name" value="PROKAR_LIPOPROTEIN"/>
    <property type="match status" value="1"/>
</dbReference>
<dbReference type="InterPro" id="IPR036908">
    <property type="entry name" value="RlpA-like_sf"/>
</dbReference>
<evidence type="ECO:0000256" key="2">
    <source>
        <dbReference type="ARBA" id="ARBA00023239"/>
    </source>
</evidence>
<keyword evidence="4" id="KW-0449">Lipoprotein</keyword>